<keyword evidence="5 10" id="KW-0418">Kinase</keyword>
<protein>
    <recommendedName>
        <fullName evidence="1">non-specific serine/threonine protein kinase</fullName>
        <ecNumber evidence="1">2.7.11.1</ecNumber>
    </recommendedName>
</protein>
<feature type="region of interest" description="Disordered" evidence="7">
    <location>
        <begin position="406"/>
        <end position="440"/>
    </location>
</feature>
<keyword evidence="3 10" id="KW-0808">Transferase</keyword>
<proteinExistence type="predicted"/>
<dbReference type="Gene3D" id="1.10.510.10">
    <property type="entry name" value="Transferase(Phosphotransferase) domain 1"/>
    <property type="match status" value="1"/>
</dbReference>
<evidence type="ECO:0000256" key="5">
    <source>
        <dbReference type="ARBA" id="ARBA00022777"/>
    </source>
</evidence>
<evidence type="ECO:0000313" key="10">
    <source>
        <dbReference type="EMBL" id="MCP2344311.1"/>
    </source>
</evidence>
<evidence type="ECO:0000256" key="8">
    <source>
        <dbReference type="SAM" id="Phobius"/>
    </source>
</evidence>
<dbReference type="PANTHER" id="PTHR43289:SF6">
    <property type="entry name" value="SERINE_THREONINE-PROTEIN KINASE NEKL-3"/>
    <property type="match status" value="1"/>
</dbReference>
<feature type="compositionally biased region" description="Low complexity" evidence="7">
    <location>
        <begin position="276"/>
        <end position="290"/>
    </location>
</feature>
<evidence type="ECO:0000256" key="1">
    <source>
        <dbReference type="ARBA" id="ARBA00012513"/>
    </source>
</evidence>
<keyword evidence="8" id="KW-0472">Membrane</keyword>
<comment type="caution">
    <text evidence="10">The sequence shown here is derived from an EMBL/GenBank/DDBJ whole genome shotgun (WGS) entry which is preliminary data.</text>
</comment>
<keyword evidence="8" id="KW-0812">Transmembrane</keyword>
<keyword evidence="6" id="KW-0067">ATP-binding</keyword>
<dbReference type="Proteomes" id="UP001320766">
    <property type="component" value="Unassembled WGS sequence"/>
</dbReference>
<dbReference type="EC" id="2.7.11.1" evidence="1"/>
<feature type="domain" description="Protein kinase" evidence="9">
    <location>
        <begin position="6"/>
        <end position="243"/>
    </location>
</feature>
<feature type="compositionally biased region" description="Low complexity" evidence="7">
    <location>
        <begin position="259"/>
        <end position="269"/>
    </location>
</feature>
<reference evidence="10 11" key="1">
    <citation type="submission" date="2022-06" db="EMBL/GenBank/DDBJ databases">
        <title>Sequencing the genomes of 1000 actinobacteria strains.</title>
        <authorList>
            <person name="Klenk H.-P."/>
        </authorList>
    </citation>
    <scope>NUCLEOTIDE SEQUENCE [LARGE SCALE GENOMIC DNA]</scope>
    <source>
        <strain evidence="10 11">DSM 44170</strain>
    </source>
</reference>
<evidence type="ECO:0000313" key="11">
    <source>
        <dbReference type="Proteomes" id="UP001320766"/>
    </source>
</evidence>
<dbReference type="Gene3D" id="3.30.200.20">
    <property type="entry name" value="Phosphorylase Kinase, domain 1"/>
    <property type="match status" value="1"/>
</dbReference>
<evidence type="ECO:0000256" key="6">
    <source>
        <dbReference type="ARBA" id="ARBA00022840"/>
    </source>
</evidence>
<keyword evidence="8" id="KW-1133">Transmembrane helix</keyword>
<keyword evidence="11" id="KW-1185">Reference proteome</keyword>
<dbReference type="GO" id="GO:0004674">
    <property type="term" value="F:protein serine/threonine kinase activity"/>
    <property type="evidence" value="ECO:0007669"/>
    <property type="project" value="UniProtKB-EC"/>
</dbReference>
<keyword evidence="4" id="KW-0547">Nucleotide-binding</keyword>
<gene>
    <name evidence="10" type="ORF">HD595_000433</name>
</gene>
<evidence type="ECO:0000256" key="3">
    <source>
        <dbReference type="ARBA" id="ARBA00022679"/>
    </source>
</evidence>
<accession>A0ABT1JRE6</accession>
<feature type="region of interest" description="Disordered" evidence="7">
    <location>
        <begin position="509"/>
        <end position="529"/>
    </location>
</feature>
<dbReference type="PANTHER" id="PTHR43289">
    <property type="entry name" value="MITOGEN-ACTIVATED PROTEIN KINASE KINASE KINASE 20-RELATED"/>
    <property type="match status" value="1"/>
</dbReference>
<feature type="compositionally biased region" description="Pro residues" evidence="7">
    <location>
        <begin position="321"/>
        <end position="332"/>
    </location>
</feature>
<dbReference type="SUPFAM" id="SSF56112">
    <property type="entry name" value="Protein kinase-like (PK-like)"/>
    <property type="match status" value="1"/>
</dbReference>
<organism evidence="10 11">
    <name type="scientific">Nonomuraea roseoviolacea subsp. carminata</name>
    <dbReference type="NCBI Taxonomy" id="160689"/>
    <lineage>
        <taxon>Bacteria</taxon>
        <taxon>Bacillati</taxon>
        <taxon>Actinomycetota</taxon>
        <taxon>Actinomycetes</taxon>
        <taxon>Streptosporangiales</taxon>
        <taxon>Streptosporangiaceae</taxon>
        <taxon>Nonomuraea</taxon>
    </lineage>
</organism>
<evidence type="ECO:0000259" key="9">
    <source>
        <dbReference type="PROSITE" id="PS50011"/>
    </source>
</evidence>
<feature type="compositionally biased region" description="Polar residues" evidence="7">
    <location>
        <begin position="424"/>
        <end position="439"/>
    </location>
</feature>
<evidence type="ECO:0000256" key="7">
    <source>
        <dbReference type="SAM" id="MobiDB-lite"/>
    </source>
</evidence>
<feature type="region of interest" description="Disordered" evidence="7">
    <location>
        <begin position="247"/>
        <end position="350"/>
    </location>
</feature>
<dbReference type="InterPro" id="IPR011009">
    <property type="entry name" value="Kinase-like_dom_sf"/>
</dbReference>
<dbReference type="EMBL" id="JAMZEC010000001">
    <property type="protein sequence ID" value="MCP2344311.1"/>
    <property type="molecule type" value="Genomic_DNA"/>
</dbReference>
<dbReference type="Pfam" id="PF00069">
    <property type="entry name" value="Pkinase"/>
    <property type="match status" value="1"/>
</dbReference>
<evidence type="ECO:0000256" key="2">
    <source>
        <dbReference type="ARBA" id="ARBA00022527"/>
    </source>
</evidence>
<sequence>MVAGRYRLDERIGNGPMGEVWRGYDTRADWTVAVKLLRSGAASREALQRHAEAVARVIHPNVAMVLDVGDEDGTPYLVTEFLGGESLGEELATRGPLPVTEACDLVGQAAAGLDAAHRVGVVHGQVNPGSFRRAGSGVLKVVGFGVAGIAVPPTRYTAPEQAAGRPAEAASDLYGLGCMCYELLCGRPPYEEAPEEGRSVEPVPPSRHRAEVPAELDRLVLSMLAADPAARPSGGEPVRRALAAIARPRPQTPPPAAAAPPTAESAAPYGAPPTGPAASPHGASPQGASPHGASPHGASPQGASPHGASPHAVGPHATGPLPAPPGGGPHQPPRAGDTAVYDALPSEGREPASNRKLFLQLGVALAVIAAVTVAFVVWGGSQGTPTAAPTPTPVTTIETPDIPTFEPTTAPPSTARIVTPSPAPTSLQETAQPKATLSSGAVPPGGWSAWLWAFDNALTAQRSVGDVNPRLADDARKKLRKAAKSFERGRDAKGRDQIKEVMAELRAAQARGEVPTSGPLPDFLGDWRL</sequence>
<evidence type="ECO:0000256" key="4">
    <source>
        <dbReference type="ARBA" id="ARBA00022741"/>
    </source>
</evidence>
<keyword evidence="2" id="KW-0723">Serine/threonine-protein kinase</keyword>
<dbReference type="RefSeq" id="WP_253765287.1">
    <property type="nucleotide sequence ID" value="NZ_JAMZEC010000001.1"/>
</dbReference>
<name>A0ABT1JRE6_9ACTN</name>
<feature type="transmembrane region" description="Helical" evidence="8">
    <location>
        <begin position="357"/>
        <end position="378"/>
    </location>
</feature>
<dbReference type="InterPro" id="IPR000719">
    <property type="entry name" value="Prot_kinase_dom"/>
</dbReference>
<dbReference type="CDD" id="cd14014">
    <property type="entry name" value="STKc_PknB_like"/>
    <property type="match status" value="1"/>
</dbReference>
<dbReference type="PROSITE" id="PS50011">
    <property type="entry name" value="PROTEIN_KINASE_DOM"/>
    <property type="match status" value="1"/>
</dbReference>